<name>A0AAW5EFX2_CAMJU</name>
<dbReference type="AlphaFoldDB" id="A0AAW5EFX2"/>
<accession>A0AAW5EFX2</accession>
<proteinExistence type="predicted"/>
<sequence length="49" mass="5778">MDDKDLNLLKNIPYLMEKIEELENRIKQLEQAAQPKPYSTQTPNYLGEI</sequence>
<comment type="caution">
    <text evidence="1">The sequence shown here is derived from an EMBL/GenBank/DDBJ whole genome shotgun (WGS) entry which is preliminary data.</text>
</comment>
<protein>
    <submittedName>
        <fullName evidence="1">Uncharacterized protein</fullName>
    </submittedName>
</protein>
<dbReference type="Proteomes" id="UP001199644">
    <property type="component" value="Unassembled WGS sequence"/>
</dbReference>
<reference evidence="1" key="1">
    <citation type="submission" date="2021-12" db="EMBL/GenBank/DDBJ databases">
        <title>Prevalence of phenicol resistance gene fexA in Campylobacter isolated from poultry supply chain.</title>
        <authorList>
            <person name="Tang B."/>
            <person name="Zheng X."/>
            <person name="Lin J."/>
            <person name="Lin R."/>
            <person name="Yang H."/>
            <person name="Shen Z."/>
            <person name="Xia F."/>
        </authorList>
    </citation>
    <scope>NUCLEOTIDE SEQUENCE</scope>
    <source>
        <strain evidence="1">CJHN2011004</strain>
    </source>
</reference>
<evidence type="ECO:0000313" key="1">
    <source>
        <dbReference type="EMBL" id="MCH3851430.1"/>
    </source>
</evidence>
<evidence type="ECO:0000313" key="2">
    <source>
        <dbReference type="Proteomes" id="UP001199644"/>
    </source>
</evidence>
<dbReference type="EMBL" id="JAJUOL010000006">
    <property type="protein sequence ID" value="MCH3851430.1"/>
    <property type="molecule type" value="Genomic_DNA"/>
</dbReference>
<organism evidence="1 2">
    <name type="scientific">Campylobacter jejuni</name>
    <dbReference type="NCBI Taxonomy" id="197"/>
    <lineage>
        <taxon>Bacteria</taxon>
        <taxon>Pseudomonadati</taxon>
        <taxon>Campylobacterota</taxon>
        <taxon>Epsilonproteobacteria</taxon>
        <taxon>Campylobacterales</taxon>
        <taxon>Campylobacteraceae</taxon>
        <taxon>Campylobacter</taxon>
    </lineage>
</organism>
<gene>
    <name evidence="1" type="ORF">LZC39_04790</name>
</gene>
<dbReference type="RefSeq" id="WP_002785586.1">
    <property type="nucleotide sequence ID" value="NZ_AP028359.1"/>
</dbReference>